<dbReference type="AlphaFoldDB" id="A0A4U8UV54"/>
<feature type="region of interest" description="Disordered" evidence="1">
    <location>
        <begin position="1"/>
        <end position="24"/>
    </location>
</feature>
<evidence type="ECO:0000313" key="3">
    <source>
        <dbReference type="Proteomes" id="UP000298663"/>
    </source>
</evidence>
<sequence>MFSFQQKANDKCKGAKGAAEKTQSPLAEPNFKSSCVVHSAECAVVVVVVVRIRDFRIQFSQTRFIMH</sequence>
<gene>
    <name evidence="2" type="ORF">L596_003741</name>
</gene>
<name>A0A4U8UV54_STECR</name>
<comment type="caution">
    <text evidence="2">The sequence shown here is derived from an EMBL/GenBank/DDBJ whole genome shotgun (WGS) entry which is preliminary data.</text>
</comment>
<dbReference type="EMBL" id="AZBU02000001">
    <property type="protein sequence ID" value="TMS36615.1"/>
    <property type="molecule type" value="Genomic_DNA"/>
</dbReference>
<protein>
    <submittedName>
        <fullName evidence="2">Uncharacterized protein</fullName>
    </submittedName>
</protein>
<reference evidence="2 3" key="1">
    <citation type="journal article" date="2015" name="Genome Biol.">
        <title>Comparative genomics of Steinernema reveals deeply conserved gene regulatory networks.</title>
        <authorList>
            <person name="Dillman A.R."/>
            <person name="Macchietto M."/>
            <person name="Porter C.F."/>
            <person name="Rogers A."/>
            <person name="Williams B."/>
            <person name="Antoshechkin I."/>
            <person name="Lee M.M."/>
            <person name="Goodwin Z."/>
            <person name="Lu X."/>
            <person name="Lewis E.E."/>
            <person name="Goodrich-Blair H."/>
            <person name="Stock S.P."/>
            <person name="Adams B.J."/>
            <person name="Sternberg P.W."/>
            <person name="Mortazavi A."/>
        </authorList>
    </citation>
    <scope>NUCLEOTIDE SEQUENCE [LARGE SCALE GENOMIC DNA]</scope>
    <source>
        <strain evidence="2 3">ALL</strain>
    </source>
</reference>
<keyword evidence="3" id="KW-1185">Reference proteome</keyword>
<evidence type="ECO:0000313" key="2">
    <source>
        <dbReference type="EMBL" id="TMS36615.1"/>
    </source>
</evidence>
<reference evidence="2 3" key="2">
    <citation type="journal article" date="2019" name="G3 (Bethesda)">
        <title>Hybrid Assembly of the Genome of the Entomopathogenic Nematode Steinernema carpocapsae Identifies the X-Chromosome.</title>
        <authorList>
            <person name="Serra L."/>
            <person name="Macchietto M."/>
            <person name="Macias-Munoz A."/>
            <person name="McGill C.J."/>
            <person name="Rodriguez I.M."/>
            <person name="Rodriguez B."/>
            <person name="Murad R."/>
            <person name="Mortazavi A."/>
        </authorList>
    </citation>
    <scope>NUCLEOTIDE SEQUENCE [LARGE SCALE GENOMIC DNA]</scope>
    <source>
        <strain evidence="2 3">ALL</strain>
    </source>
</reference>
<evidence type="ECO:0000256" key="1">
    <source>
        <dbReference type="SAM" id="MobiDB-lite"/>
    </source>
</evidence>
<dbReference type="EMBL" id="CM016762">
    <property type="protein sequence ID" value="TMS36615.1"/>
    <property type="molecule type" value="Genomic_DNA"/>
</dbReference>
<accession>A0A4U8UV54</accession>
<dbReference type="Proteomes" id="UP000298663">
    <property type="component" value="Chromosome X"/>
</dbReference>
<organism evidence="2 3">
    <name type="scientific">Steinernema carpocapsae</name>
    <name type="common">Entomopathogenic nematode</name>
    <dbReference type="NCBI Taxonomy" id="34508"/>
    <lineage>
        <taxon>Eukaryota</taxon>
        <taxon>Metazoa</taxon>
        <taxon>Ecdysozoa</taxon>
        <taxon>Nematoda</taxon>
        <taxon>Chromadorea</taxon>
        <taxon>Rhabditida</taxon>
        <taxon>Tylenchina</taxon>
        <taxon>Panagrolaimomorpha</taxon>
        <taxon>Strongyloidoidea</taxon>
        <taxon>Steinernematidae</taxon>
        <taxon>Steinernema</taxon>
    </lineage>
</organism>
<proteinExistence type="predicted"/>